<geneLocation type="plasmid" evidence="3">
    <name>pp3</name>
</geneLocation>
<dbReference type="EMBL" id="LT985212">
    <property type="protein sequence ID" value="SPD89611.1"/>
    <property type="molecule type" value="Genomic_DNA"/>
</dbReference>
<dbReference type="InterPro" id="IPR010985">
    <property type="entry name" value="Ribbon_hlx_hlx"/>
</dbReference>
<keyword evidence="2" id="KW-0614">Plasmid</keyword>
<reference evidence="3" key="1">
    <citation type="submission" date="2018-02" db="EMBL/GenBank/DDBJ databases">
        <authorList>
            <person name="Blom J."/>
        </authorList>
    </citation>
    <scope>NUCLEOTIDE SEQUENCE [LARGE SCALE GENOMIC DNA]</scope>
    <source>
        <strain evidence="3">CFBP 6110</strain>
        <plasmid evidence="3">pp3</plasmid>
    </source>
</reference>
<feature type="region of interest" description="Disordered" evidence="1">
    <location>
        <begin position="1"/>
        <end position="34"/>
    </location>
</feature>
<evidence type="ECO:0000313" key="3">
    <source>
        <dbReference type="Proteomes" id="UP000305348"/>
    </source>
</evidence>
<evidence type="ECO:0000256" key="1">
    <source>
        <dbReference type="SAM" id="MobiDB-lite"/>
    </source>
</evidence>
<proteinExistence type="predicted"/>
<name>A0A330JZ46_PSESX</name>
<feature type="compositionally biased region" description="Polar residues" evidence="1">
    <location>
        <begin position="24"/>
        <end position="33"/>
    </location>
</feature>
<dbReference type="Gene3D" id="1.10.1220.10">
    <property type="entry name" value="Met repressor-like"/>
    <property type="match status" value="1"/>
</dbReference>
<dbReference type="Pfam" id="PF09274">
    <property type="entry name" value="ParG"/>
    <property type="match status" value="1"/>
</dbReference>
<accession>A0A330JZ46</accession>
<dbReference type="InterPro" id="IPR015354">
    <property type="entry name" value="DNA_partition_ParG"/>
</dbReference>
<protein>
    <recommendedName>
        <fullName evidence="4">Plasmid partition protein ParB</fullName>
    </recommendedName>
</protein>
<dbReference type="AlphaFoldDB" id="A0A330JZ46"/>
<sequence length="80" mass="8739">MSKGANEFMSEKLKGALSAGRPSARSSKATTLASLADKPATVRVNFDLDREQHMKLKLYATKQGRSIKEVLSDFVAQLPD</sequence>
<dbReference type="InterPro" id="IPR013321">
    <property type="entry name" value="Arc_rbn_hlx_hlx"/>
</dbReference>
<dbReference type="GO" id="GO:0006355">
    <property type="term" value="P:regulation of DNA-templated transcription"/>
    <property type="evidence" value="ECO:0007669"/>
    <property type="project" value="InterPro"/>
</dbReference>
<evidence type="ECO:0008006" key="4">
    <source>
        <dbReference type="Google" id="ProtNLM"/>
    </source>
</evidence>
<dbReference type="SUPFAM" id="SSF47598">
    <property type="entry name" value="Ribbon-helix-helix"/>
    <property type="match status" value="1"/>
</dbReference>
<gene>
    <name evidence="2" type="ORF">PSCFBP6110_P300081</name>
</gene>
<organism evidence="2 3">
    <name type="scientific">Pseudomonas syringae pv. cerasicola</name>
    <dbReference type="NCBI Taxonomy" id="264451"/>
    <lineage>
        <taxon>Bacteria</taxon>
        <taxon>Pseudomonadati</taxon>
        <taxon>Pseudomonadota</taxon>
        <taxon>Gammaproteobacteria</taxon>
        <taxon>Pseudomonadales</taxon>
        <taxon>Pseudomonadaceae</taxon>
        <taxon>Pseudomonas</taxon>
        <taxon>Pseudomonas syringae</taxon>
    </lineage>
</organism>
<dbReference type="Proteomes" id="UP000305348">
    <property type="component" value="Plasmid PP3"/>
</dbReference>
<evidence type="ECO:0000313" key="2">
    <source>
        <dbReference type="EMBL" id="SPD89611.1"/>
    </source>
</evidence>